<feature type="transmembrane region" description="Helical" evidence="2">
    <location>
        <begin position="267"/>
        <end position="285"/>
    </location>
</feature>
<dbReference type="Proteomes" id="UP000570517">
    <property type="component" value="Unassembled WGS sequence"/>
</dbReference>
<dbReference type="GO" id="GO:0009103">
    <property type="term" value="P:lipopolysaccharide biosynthetic process"/>
    <property type="evidence" value="ECO:0007669"/>
    <property type="project" value="TreeGrafter"/>
</dbReference>
<dbReference type="GO" id="GO:0016020">
    <property type="term" value="C:membrane"/>
    <property type="evidence" value="ECO:0007669"/>
    <property type="project" value="TreeGrafter"/>
</dbReference>
<organism evidence="4 5">
    <name type="scientific">Mycolicibacterium hippocampi</name>
    <dbReference type="NCBI Taxonomy" id="659824"/>
    <lineage>
        <taxon>Bacteria</taxon>
        <taxon>Bacillati</taxon>
        <taxon>Actinomycetota</taxon>
        <taxon>Actinomycetes</taxon>
        <taxon>Mycobacteriales</taxon>
        <taxon>Mycobacteriaceae</taxon>
        <taxon>Mycolicibacterium</taxon>
    </lineage>
</organism>
<protein>
    <recommendedName>
        <fullName evidence="3">Acyltransferase 3 domain-containing protein</fullName>
    </recommendedName>
</protein>
<feature type="transmembrane region" description="Helical" evidence="2">
    <location>
        <begin position="243"/>
        <end position="260"/>
    </location>
</feature>
<dbReference type="EMBL" id="JABFYL010000049">
    <property type="protein sequence ID" value="NVN53735.1"/>
    <property type="molecule type" value="Genomic_DNA"/>
</dbReference>
<evidence type="ECO:0000313" key="5">
    <source>
        <dbReference type="Proteomes" id="UP000570517"/>
    </source>
</evidence>
<keyword evidence="5" id="KW-1185">Reference proteome</keyword>
<evidence type="ECO:0000256" key="1">
    <source>
        <dbReference type="SAM" id="MobiDB-lite"/>
    </source>
</evidence>
<feature type="transmembrane region" description="Helical" evidence="2">
    <location>
        <begin position="110"/>
        <end position="129"/>
    </location>
</feature>
<evidence type="ECO:0000259" key="3">
    <source>
        <dbReference type="Pfam" id="PF01757"/>
    </source>
</evidence>
<feature type="transmembrane region" description="Helical" evidence="2">
    <location>
        <begin position="46"/>
        <end position="63"/>
    </location>
</feature>
<name>A0A850Q129_9MYCO</name>
<comment type="caution">
    <text evidence="4">The sequence shown here is derived from an EMBL/GenBank/DDBJ whole genome shotgun (WGS) entry which is preliminary data.</text>
</comment>
<dbReference type="PANTHER" id="PTHR23028:SF53">
    <property type="entry name" value="ACYL_TRANSF_3 DOMAIN-CONTAINING PROTEIN"/>
    <property type="match status" value="1"/>
</dbReference>
<feature type="compositionally biased region" description="Polar residues" evidence="1">
    <location>
        <begin position="13"/>
        <end position="25"/>
    </location>
</feature>
<proteinExistence type="predicted"/>
<sequence length="424" mass="46093">MVGDMTQRYAADSESSSSPAGQVDSSPDGLSRVGPTRAQFRPDIEGMRAIAVFLVILFHAYHLPFTAGFVGVDVFFVISGFLITSLLLREQTRVGRISLSGFYARRTRRILPASTLVVLVTLFATYHWLGFIAGNSVANDAKWTAIFGANLHFGWVRTDYFGAQSPPSPLQHMWSLGVEEQFYAVWPGLLLIVALLARGARYRRVLAAAVSVIIAASLIWSVAQTSVNQTWAYFSPLTRAWELALGALVAVLAPSIARLRPAWAAQALAVLGLAGIFISAIVFTSETRYPGYAAILPVVGSAVLIAAGCANQETFVGRILSARPMQWVGARSYSLYLWHWPLLIIPAQYAGRDLSVLENTGLVLVTVVASAATYRLVENPVRRAGMFTSRTGMTLILGAILVAVTILLAQWQLASHYGTWNVFV</sequence>
<dbReference type="AlphaFoldDB" id="A0A850Q129"/>
<feature type="transmembrane region" description="Helical" evidence="2">
    <location>
        <begin position="291"/>
        <end position="311"/>
    </location>
</feature>
<keyword evidence="2" id="KW-1133">Transmembrane helix</keyword>
<reference evidence="4 5" key="1">
    <citation type="submission" date="2020-05" db="EMBL/GenBank/DDBJ databases">
        <title>Draft genome sequence of Mycobacterium hippocampi DL, isolated from European seabass, Dicentrarchus labrax, reared in fish farms.</title>
        <authorList>
            <person name="Stathopoulou P."/>
            <person name="Asimakis E."/>
            <person name="Tzokas K."/>
            <person name="Batargias C."/>
            <person name="Tsiamis G."/>
        </authorList>
    </citation>
    <scope>NUCLEOTIDE SEQUENCE [LARGE SCALE GENOMIC DNA]</scope>
    <source>
        <strain evidence="4 5">DL</strain>
    </source>
</reference>
<feature type="transmembrane region" description="Helical" evidence="2">
    <location>
        <begin position="69"/>
        <end position="89"/>
    </location>
</feature>
<evidence type="ECO:0000256" key="2">
    <source>
        <dbReference type="SAM" id="Phobius"/>
    </source>
</evidence>
<dbReference type="PANTHER" id="PTHR23028">
    <property type="entry name" value="ACETYLTRANSFERASE"/>
    <property type="match status" value="1"/>
</dbReference>
<dbReference type="InterPro" id="IPR002656">
    <property type="entry name" value="Acyl_transf_3_dom"/>
</dbReference>
<feature type="transmembrane region" description="Helical" evidence="2">
    <location>
        <begin position="181"/>
        <end position="198"/>
    </location>
</feature>
<feature type="region of interest" description="Disordered" evidence="1">
    <location>
        <begin position="1"/>
        <end position="36"/>
    </location>
</feature>
<dbReference type="Pfam" id="PF01757">
    <property type="entry name" value="Acyl_transf_3"/>
    <property type="match status" value="1"/>
</dbReference>
<dbReference type="RefSeq" id="WP_256736442.1">
    <property type="nucleotide sequence ID" value="NZ_JABFYL010000049.1"/>
</dbReference>
<gene>
    <name evidence="4" type="ORF">HLY00_4086</name>
</gene>
<dbReference type="InterPro" id="IPR050879">
    <property type="entry name" value="Acyltransferase_3"/>
</dbReference>
<dbReference type="GO" id="GO:0016747">
    <property type="term" value="F:acyltransferase activity, transferring groups other than amino-acyl groups"/>
    <property type="evidence" value="ECO:0007669"/>
    <property type="project" value="InterPro"/>
</dbReference>
<feature type="transmembrane region" description="Helical" evidence="2">
    <location>
        <begin position="205"/>
        <end position="223"/>
    </location>
</feature>
<evidence type="ECO:0000313" key="4">
    <source>
        <dbReference type="EMBL" id="NVN53735.1"/>
    </source>
</evidence>
<keyword evidence="2" id="KW-0812">Transmembrane</keyword>
<accession>A0A850Q129</accession>
<feature type="domain" description="Acyltransferase 3" evidence="3">
    <location>
        <begin position="43"/>
        <end position="374"/>
    </location>
</feature>
<keyword evidence="2" id="KW-0472">Membrane</keyword>
<feature type="transmembrane region" description="Helical" evidence="2">
    <location>
        <begin position="395"/>
        <end position="414"/>
    </location>
</feature>